<protein>
    <submittedName>
        <fullName evidence="3">Os01g0820800 protein</fullName>
    </submittedName>
</protein>
<evidence type="ECO:0000256" key="1">
    <source>
        <dbReference type="SAM" id="MobiDB-lite"/>
    </source>
</evidence>
<dbReference type="PANTHER" id="PTHR47069:SF11">
    <property type="entry name" value="OS04G0275550 PROTEIN"/>
    <property type="match status" value="1"/>
</dbReference>
<feature type="non-terminal residue" evidence="3">
    <location>
        <position position="1"/>
    </location>
</feature>
<dbReference type="AlphaFoldDB" id="Q0JI67"/>
<gene>
    <name evidence="3" type="ordered locus">Os01g0820800</name>
</gene>
<dbReference type="KEGG" id="dosa:Os01g0820800"/>
<organism evidence="3 4">
    <name type="scientific">Oryza sativa subsp. japonica</name>
    <name type="common">Rice</name>
    <dbReference type="NCBI Taxonomy" id="39947"/>
    <lineage>
        <taxon>Eukaryota</taxon>
        <taxon>Viridiplantae</taxon>
        <taxon>Streptophyta</taxon>
        <taxon>Embryophyta</taxon>
        <taxon>Tracheophyta</taxon>
        <taxon>Spermatophyta</taxon>
        <taxon>Magnoliopsida</taxon>
        <taxon>Liliopsida</taxon>
        <taxon>Poales</taxon>
        <taxon>Poaceae</taxon>
        <taxon>BOP clade</taxon>
        <taxon>Oryzoideae</taxon>
        <taxon>Oryzeae</taxon>
        <taxon>Oryzinae</taxon>
        <taxon>Oryza</taxon>
        <taxon>Oryza sativa</taxon>
    </lineage>
</organism>
<sequence>SGSQGGVISGGGGHLWGGAHGRGVGGSGSHHRSASQGGGSADLPPVRAVSRTLGLRSARPAPCGRGATAARANSSPYGGGRSAPAAGARGRGGGRGTQATGARGRGGRRSTSTAATVSEVNLDVDSDNVEDAAELQEIFQNHGKVKPDRANWTEDNTSLLCEIWVDQINKGNCVNGLMQKTGMREIIAAYHAATNLRHGRSQITNRIRQLKGLWQFIQTLRTNTGFNRI</sequence>
<feature type="region of interest" description="Disordered" evidence="1">
    <location>
        <begin position="1"/>
        <end position="115"/>
    </location>
</feature>
<evidence type="ECO:0000259" key="2">
    <source>
        <dbReference type="Pfam" id="PF12776"/>
    </source>
</evidence>
<dbReference type="Proteomes" id="UP000000763">
    <property type="component" value="Chromosome 1"/>
</dbReference>
<accession>Q0JI67</accession>
<proteinExistence type="predicted"/>
<feature type="compositionally biased region" description="Gly residues" evidence="1">
    <location>
        <begin position="1"/>
        <end position="28"/>
    </location>
</feature>
<dbReference type="PANTHER" id="PTHR47069">
    <property type="match status" value="1"/>
</dbReference>
<evidence type="ECO:0000313" key="3">
    <source>
        <dbReference type="EMBL" id="BAF06561.1"/>
    </source>
</evidence>
<reference evidence="3 4" key="1">
    <citation type="journal article" date="2005" name="Nature">
        <title>The map-based sequence of the rice genome.</title>
        <authorList>
            <consortium name="International rice genome sequencing project (IRGSP)"/>
            <person name="Matsumoto T."/>
            <person name="Wu J."/>
            <person name="Kanamori H."/>
            <person name="Katayose Y."/>
            <person name="Fujisawa M."/>
            <person name="Namiki N."/>
            <person name="Mizuno H."/>
            <person name="Yamamoto K."/>
            <person name="Antonio B.A."/>
            <person name="Baba T."/>
            <person name="Sakata K."/>
            <person name="Nagamura Y."/>
            <person name="Aoki H."/>
            <person name="Arikawa K."/>
            <person name="Arita K."/>
            <person name="Bito T."/>
            <person name="Chiden Y."/>
            <person name="Fujitsuka N."/>
            <person name="Fukunaka R."/>
            <person name="Hamada M."/>
            <person name="Harada C."/>
            <person name="Hayashi A."/>
            <person name="Hijishita S."/>
            <person name="Honda M."/>
            <person name="Hosokawa S."/>
            <person name="Ichikawa Y."/>
            <person name="Idonuma A."/>
            <person name="Iijima M."/>
            <person name="Ikeda M."/>
            <person name="Ikeno M."/>
            <person name="Ito K."/>
            <person name="Ito S."/>
            <person name="Ito T."/>
            <person name="Ito Y."/>
            <person name="Ito Y."/>
            <person name="Iwabuchi A."/>
            <person name="Kamiya K."/>
            <person name="Karasawa W."/>
            <person name="Kurita K."/>
            <person name="Katagiri S."/>
            <person name="Kikuta A."/>
            <person name="Kobayashi H."/>
            <person name="Kobayashi N."/>
            <person name="Machita K."/>
            <person name="Maehara T."/>
            <person name="Masukawa M."/>
            <person name="Mizubayashi T."/>
            <person name="Mukai Y."/>
            <person name="Nagasaki H."/>
            <person name="Nagata Y."/>
            <person name="Naito S."/>
            <person name="Nakashima M."/>
            <person name="Nakama Y."/>
            <person name="Nakamichi Y."/>
            <person name="Nakamura M."/>
            <person name="Meguro A."/>
            <person name="Negishi M."/>
            <person name="Ohta I."/>
            <person name="Ohta T."/>
            <person name="Okamoto M."/>
            <person name="Ono N."/>
            <person name="Saji S."/>
            <person name="Sakaguchi M."/>
            <person name="Sakai K."/>
            <person name="Shibata M."/>
            <person name="Shimokawa T."/>
            <person name="Song J."/>
            <person name="Takazaki Y."/>
            <person name="Terasawa K."/>
            <person name="Tsugane M."/>
            <person name="Tsuji K."/>
            <person name="Ueda S."/>
            <person name="Waki K."/>
            <person name="Yamagata H."/>
            <person name="Yamamoto M."/>
            <person name="Yamamoto S."/>
            <person name="Yamane H."/>
            <person name="Yoshiki S."/>
            <person name="Yoshihara R."/>
            <person name="Yukawa K."/>
            <person name="Zhong H."/>
            <person name="Yano M."/>
            <person name="Yuan Q."/>
            <person name="Ouyang S."/>
            <person name="Liu J."/>
            <person name="Jones K.M."/>
            <person name="Gansberger K."/>
            <person name="Moffat K."/>
            <person name="Hill J."/>
            <person name="Bera J."/>
            <person name="Fadrosh D."/>
            <person name="Jin S."/>
            <person name="Johri S."/>
            <person name="Kim M."/>
            <person name="Overton L."/>
            <person name="Reardon M."/>
            <person name="Tsitrin T."/>
            <person name="Vuong H."/>
            <person name="Weaver B."/>
            <person name="Ciecko A."/>
            <person name="Tallon L."/>
            <person name="Jackson J."/>
            <person name="Pai G."/>
            <person name="Aken S.V."/>
            <person name="Utterback T."/>
            <person name="Reidmuller S."/>
            <person name="Feldblyum T."/>
            <person name="Hsiao J."/>
            <person name="Zismann V."/>
            <person name="Iobst S."/>
            <person name="de Vazeille A.R."/>
            <person name="Buell C.R."/>
            <person name="Ying K."/>
            <person name="Li Y."/>
            <person name="Lu T."/>
            <person name="Huang Y."/>
            <person name="Zhao Q."/>
            <person name="Feng Q."/>
            <person name="Zhang L."/>
            <person name="Zhu J."/>
            <person name="Weng Q."/>
            <person name="Mu J."/>
            <person name="Lu Y."/>
            <person name="Fan D."/>
            <person name="Liu Y."/>
            <person name="Guan J."/>
            <person name="Zhang Y."/>
            <person name="Yu S."/>
            <person name="Liu X."/>
            <person name="Zhang Y."/>
            <person name="Hong G."/>
            <person name="Han B."/>
            <person name="Choisne N."/>
            <person name="Demange N."/>
            <person name="Orjeda G."/>
            <person name="Samain S."/>
            <person name="Cattolico L."/>
            <person name="Pelletier E."/>
            <person name="Couloux A."/>
            <person name="Segurens B."/>
            <person name="Wincker P."/>
            <person name="D'Hont A."/>
            <person name="Scarpelli C."/>
            <person name="Weissenbach J."/>
            <person name="Salanoubat M."/>
            <person name="Quetier F."/>
            <person name="Yu Y."/>
            <person name="Kim H.R."/>
            <person name="Rambo T."/>
            <person name="Currie J."/>
            <person name="Collura K."/>
            <person name="Luo M."/>
            <person name="Yang T."/>
            <person name="Ammiraju J.S.S."/>
            <person name="Engler F."/>
            <person name="Soderlund C."/>
            <person name="Wing R.A."/>
            <person name="Palmer L.E."/>
            <person name="de la Bastide M."/>
            <person name="Spiegel L."/>
            <person name="Nascimento L."/>
            <person name="Zutavern T."/>
            <person name="O'Shaughnessy A."/>
            <person name="Dike S."/>
            <person name="Dedhia N."/>
            <person name="Preston R."/>
            <person name="Balija V."/>
            <person name="McCombie W.R."/>
            <person name="Chow T."/>
            <person name="Chen H."/>
            <person name="Chung M."/>
            <person name="Chen C."/>
            <person name="Shaw J."/>
            <person name="Wu H."/>
            <person name="Hsiao K."/>
            <person name="Chao Y."/>
            <person name="Chu M."/>
            <person name="Cheng C."/>
            <person name="Hour A."/>
            <person name="Lee P."/>
            <person name="Lin S."/>
            <person name="Lin Y."/>
            <person name="Liou J."/>
            <person name="Liu S."/>
            <person name="Hsing Y."/>
            <person name="Raghuvanshi S."/>
            <person name="Mohanty A."/>
            <person name="Bharti A.K."/>
            <person name="Gaur A."/>
            <person name="Gupta V."/>
            <person name="Kumar D."/>
            <person name="Ravi V."/>
            <person name="Vij S."/>
            <person name="Kapur A."/>
            <person name="Khurana P."/>
            <person name="Khurana P."/>
            <person name="Khurana J.P."/>
            <person name="Tyagi A.K."/>
            <person name="Gaikwad K."/>
            <person name="Singh A."/>
            <person name="Dalal V."/>
            <person name="Srivastava S."/>
            <person name="Dixit A."/>
            <person name="Pal A.K."/>
            <person name="Ghazi I.A."/>
            <person name="Yadav M."/>
            <person name="Pandit A."/>
            <person name="Bhargava A."/>
            <person name="Sureshbabu K."/>
            <person name="Batra K."/>
            <person name="Sharma T.R."/>
            <person name="Mohapatra T."/>
            <person name="Singh N.K."/>
            <person name="Messing J."/>
            <person name="Nelson A.B."/>
            <person name="Fuks G."/>
            <person name="Kavchok S."/>
            <person name="Keizer G."/>
            <person name="Linton E."/>
            <person name="Llaca V."/>
            <person name="Song R."/>
            <person name="Tanyolac B."/>
            <person name="Young S."/>
            <person name="Ho-Il K."/>
            <person name="Hahn J.H."/>
            <person name="Sangsakoo G."/>
            <person name="Vanavichit A."/>
            <person name="de Mattos Luiz.A.T."/>
            <person name="Zimmer P.D."/>
            <person name="Malone G."/>
            <person name="Dellagostin O."/>
            <person name="de Oliveira A.C."/>
            <person name="Bevan M."/>
            <person name="Bancroft I."/>
            <person name="Minx P."/>
            <person name="Cordum H."/>
            <person name="Wilson R."/>
            <person name="Cheng Z."/>
            <person name="Jin W."/>
            <person name="Jiang J."/>
            <person name="Leong S.A."/>
            <person name="Iwama H."/>
            <person name="Gojobori T."/>
            <person name="Itoh T."/>
            <person name="Niimura Y."/>
            <person name="Fujii Y."/>
            <person name="Habara T."/>
            <person name="Sakai H."/>
            <person name="Sato Y."/>
            <person name="Wilson G."/>
            <person name="Kumar K."/>
            <person name="McCouch S."/>
            <person name="Juretic N."/>
            <person name="Hoen D."/>
            <person name="Wright S."/>
            <person name="Bruskiewich R."/>
            <person name="Bureau T."/>
            <person name="Miyao A."/>
            <person name="Hirochika H."/>
            <person name="Nishikawa T."/>
            <person name="Kadowaki K."/>
            <person name="Sugiura M."/>
            <person name="Burr B."/>
            <person name="Sasaki T."/>
        </authorList>
    </citation>
    <scope>NUCLEOTIDE SEQUENCE [LARGE SCALE GENOMIC DNA]</scope>
    <source>
        <strain evidence="4">cv. Nipponbare</strain>
    </source>
</reference>
<evidence type="ECO:0000313" key="4">
    <source>
        <dbReference type="Proteomes" id="UP000000763"/>
    </source>
</evidence>
<dbReference type="EMBL" id="AP008207">
    <property type="protein sequence ID" value="BAF06561.1"/>
    <property type="molecule type" value="Genomic_DNA"/>
</dbReference>
<dbReference type="InterPro" id="IPR024752">
    <property type="entry name" value="Myb/SANT-like_dom"/>
</dbReference>
<reference evidence="4" key="2">
    <citation type="journal article" date="2008" name="Nucleic Acids Res.">
        <title>The rice annotation project database (RAP-DB): 2008 update.</title>
        <authorList>
            <consortium name="The rice annotation project (RAP)"/>
        </authorList>
    </citation>
    <scope>GENOME REANNOTATION</scope>
    <source>
        <strain evidence="4">cv. Nipponbare</strain>
    </source>
</reference>
<name>Q0JI67_ORYSJ</name>
<dbReference type="Pfam" id="PF12776">
    <property type="entry name" value="Myb_DNA-bind_3"/>
    <property type="match status" value="1"/>
</dbReference>
<feature type="domain" description="Myb/SANT-like" evidence="2">
    <location>
        <begin position="151"/>
        <end position="226"/>
    </location>
</feature>